<gene>
    <name evidence="2" type="ORF">BKG61_28120</name>
</gene>
<organism evidence="2 3">
    <name type="scientific">Mycobacterium syngnathidarum</name>
    <dbReference type="NCBI Taxonomy" id="1908205"/>
    <lineage>
        <taxon>Bacteria</taxon>
        <taxon>Bacillati</taxon>
        <taxon>Actinomycetota</taxon>
        <taxon>Actinomycetes</taxon>
        <taxon>Mycobacteriales</taxon>
        <taxon>Mycobacteriaceae</taxon>
        <taxon>Mycobacterium</taxon>
    </lineage>
</organism>
<evidence type="ECO:0000313" key="2">
    <source>
        <dbReference type="EMBL" id="OHT87161.1"/>
    </source>
</evidence>
<protein>
    <submittedName>
        <fullName evidence="2">Uncharacterized protein</fullName>
    </submittedName>
</protein>
<sequence length="184" mass="19965">MPDHLITLATALLVLSTVTGGIDVVLVHLVLLRLHASDTTFYEHQLHTLHAAFAVASVFLLFFFNFGGILLWLTVALVVVWFGVEVLDMFAEKNSRAAAGGLPSYEYVLHILTSGLRFAFVALVLAAKPLVAWNPGTSVLLHPPMPPWVRLVAAAVTLGGIGVVALHIWLMQPRFRTRPVSAPA</sequence>
<dbReference type="EMBL" id="MLHV01000044">
    <property type="protein sequence ID" value="OHT87161.1"/>
    <property type="molecule type" value="Genomic_DNA"/>
</dbReference>
<proteinExistence type="predicted"/>
<accession>A0A1Q9WGM6</accession>
<feature type="transmembrane region" description="Helical" evidence="1">
    <location>
        <begin position="147"/>
        <end position="170"/>
    </location>
</feature>
<keyword evidence="1" id="KW-1133">Transmembrane helix</keyword>
<feature type="transmembrane region" description="Helical" evidence="1">
    <location>
        <begin position="69"/>
        <end position="87"/>
    </location>
</feature>
<comment type="caution">
    <text evidence="2">The sequence shown here is derived from an EMBL/GenBank/DDBJ whole genome shotgun (WGS) entry which is preliminary data.</text>
</comment>
<feature type="transmembrane region" description="Helical" evidence="1">
    <location>
        <begin position="107"/>
        <end position="127"/>
    </location>
</feature>
<dbReference type="RefSeq" id="WP_070946998.1">
    <property type="nucleotide sequence ID" value="NZ_MLCL01000019.1"/>
</dbReference>
<dbReference type="Proteomes" id="UP000179636">
    <property type="component" value="Unassembled WGS sequence"/>
</dbReference>
<keyword evidence="1" id="KW-0472">Membrane</keyword>
<keyword evidence="1" id="KW-0812">Transmembrane</keyword>
<accession>A0A1S1JLM9</accession>
<dbReference type="AlphaFoldDB" id="A0A1Q9WGM6"/>
<evidence type="ECO:0000313" key="3">
    <source>
        <dbReference type="Proteomes" id="UP000179636"/>
    </source>
</evidence>
<reference evidence="2 3" key="1">
    <citation type="submission" date="2016-10" db="EMBL/GenBank/DDBJ databases">
        <title>Evaluation of Human, Animal and Environmental Mycobacterium chelonae Isolates by Core Genome Phylogenomic Analysis, Targeted Gene Comparison, and Anti-microbial Susceptibility Patterns: A Tale of Mistaken Identities.</title>
        <authorList>
            <person name="Fogelson S.B."/>
            <person name="Camus A.C."/>
            <person name="Lorenz W."/>
            <person name="Vasireddy R."/>
            <person name="Vasireddy S."/>
            <person name="Smith T."/>
            <person name="Brown-Elliott B.A."/>
            <person name="Wallace R.J.Jr."/>
            <person name="Hasan N.A."/>
            <person name="Reischl U."/>
            <person name="Sanchez S."/>
        </authorList>
    </citation>
    <scope>NUCLEOTIDE SEQUENCE [LARGE SCALE GENOMIC DNA]</scope>
    <source>
        <strain evidence="2 3">24999</strain>
    </source>
</reference>
<name>A0A1Q9WGM6_9MYCO</name>
<feature type="transmembrane region" description="Helical" evidence="1">
    <location>
        <begin position="46"/>
        <end position="63"/>
    </location>
</feature>
<dbReference type="STRING" id="1908205.BKG60_04120"/>
<evidence type="ECO:0000256" key="1">
    <source>
        <dbReference type="SAM" id="Phobius"/>
    </source>
</evidence>
<keyword evidence="3" id="KW-1185">Reference proteome</keyword>
<feature type="transmembrane region" description="Helical" evidence="1">
    <location>
        <begin position="6"/>
        <end position="34"/>
    </location>
</feature>